<gene>
    <name evidence="1" type="ORF">MAM1_0211d08071</name>
</gene>
<dbReference type="Proteomes" id="UP000053815">
    <property type="component" value="Unassembled WGS sequence"/>
</dbReference>
<name>A0A0C9MY49_9FUNG</name>
<reference evidence="1" key="1">
    <citation type="submission" date="2014-09" db="EMBL/GenBank/DDBJ databases">
        <title>Draft genome sequence of an oleaginous Mucoromycotina fungus Mucor ambiguus NBRC6742.</title>
        <authorList>
            <person name="Takeda I."/>
            <person name="Yamane N."/>
            <person name="Morita T."/>
            <person name="Tamano K."/>
            <person name="Machida M."/>
            <person name="Baker S."/>
            <person name="Koike H."/>
        </authorList>
    </citation>
    <scope>NUCLEOTIDE SEQUENCE</scope>
    <source>
        <strain evidence="1">NBRC 6742</strain>
    </source>
</reference>
<dbReference type="AlphaFoldDB" id="A0A0C9MY49"/>
<organism evidence="1">
    <name type="scientific">Mucor ambiguus</name>
    <dbReference type="NCBI Taxonomy" id="91626"/>
    <lineage>
        <taxon>Eukaryota</taxon>
        <taxon>Fungi</taxon>
        <taxon>Fungi incertae sedis</taxon>
        <taxon>Mucoromycota</taxon>
        <taxon>Mucoromycotina</taxon>
        <taxon>Mucoromycetes</taxon>
        <taxon>Mucorales</taxon>
        <taxon>Mucorineae</taxon>
        <taxon>Mucoraceae</taxon>
        <taxon>Mucor</taxon>
    </lineage>
</organism>
<protein>
    <submittedName>
        <fullName evidence="1">Uncharacterized protein</fullName>
    </submittedName>
</protein>
<keyword evidence="2" id="KW-1185">Reference proteome</keyword>
<evidence type="ECO:0000313" key="1">
    <source>
        <dbReference type="EMBL" id="GAN08557.1"/>
    </source>
</evidence>
<dbReference type="EMBL" id="DF836500">
    <property type="protein sequence ID" value="GAN08557.1"/>
    <property type="molecule type" value="Genomic_DNA"/>
</dbReference>
<accession>A0A0C9MY49</accession>
<sequence length="298" mass="34395">MLGRKIDILRMETAWAFYEDIVRNPWKSRFVKHLDIGKLEIGTHELHRRLLRLIFTPNLQVLRGQNCQSDYYDETIRTAKKSPAKFRNLKVIPHPLSFTKGYRDAVMFFKDTLQDVLVNDLDMVHTGERSLEHLKQFKYLISFAFYSSSINLLLHVDVLLGVLPQVKEIKIYITALANDWVTDRSIEYLKQIPKNHALKSLKITTASAAIMCVLLSKFVSLGSWELDTPYAVMLAANSVPSLNYSFMVLKDDTMYREEITDLFGRSASITSASRLETNLFVGKRIEHDIGVYMVNIKR</sequence>
<proteinExistence type="predicted"/>
<evidence type="ECO:0000313" key="2">
    <source>
        <dbReference type="Proteomes" id="UP000053815"/>
    </source>
</evidence>
<dbReference type="OrthoDB" id="2278249at2759"/>